<evidence type="ECO:0008006" key="3">
    <source>
        <dbReference type="Google" id="ProtNLM"/>
    </source>
</evidence>
<name>A0A2J6T912_9HELO</name>
<organism evidence="1 2">
    <name type="scientific">Hyaloscypha bicolor E</name>
    <dbReference type="NCBI Taxonomy" id="1095630"/>
    <lineage>
        <taxon>Eukaryota</taxon>
        <taxon>Fungi</taxon>
        <taxon>Dikarya</taxon>
        <taxon>Ascomycota</taxon>
        <taxon>Pezizomycotina</taxon>
        <taxon>Leotiomycetes</taxon>
        <taxon>Helotiales</taxon>
        <taxon>Hyaloscyphaceae</taxon>
        <taxon>Hyaloscypha</taxon>
        <taxon>Hyaloscypha bicolor</taxon>
    </lineage>
</organism>
<dbReference type="EMBL" id="KZ613816">
    <property type="protein sequence ID" value="PMD59433.1"/>
    <property type="molecule type" value="Genomic_DNA"/>
</dbReference>
<evidence type="ECO:0000313" key="1">
    <source>
        <dbReference type="EMBL" id="PMD59433.1"/>
    </source>
</evidence>
<keyword evidence="2" id="KW-1185">Reference proteome</keyword>
<gene>
    <name evidence="1" type="ORF">K444DRAFT_613398</name>
</gene>
<accession>A0A2J6T912</accession>
<protein>
    <recommendedName>
        <fullName evidence="3">F-box domain-containing protein</fullName>
    </recommendedName>
</protein>
<dbReference type="GeneID" id="36588421"/>
<dbReference type="AlphaFoldDB" id="A0A2J6T912"/>
<dbReference type="RefSeq" id="XP_024736337.1">
    <property type="nucleotide sequence ID" value="XM_024880344.1"/>
</dbReference>
<evidence type="ECO:0000313" key="2">
    <source>
        <dbReference type="Proteomes" id="UP000235371"/>
    </source>
</evidence>
<reference evidence="1 2" key="1">
    <citation type="submission" date="2016-04" db="EMBL/GenBank/DDBJ databases">
        <title>A degradative enzymes factory behind the ericoid mycorrhizal symbiosis.</title>
        <authorList>
            <consortium name="DOE Joint Genome Institute"/>
            <person name="Martino E."/>
            <person name="Morin E."/>
            <person name="Grelet G."/>
            <person name="Kuo A."/>
            <person name="Kohler A."/>
            <person name="Daghino S."/>
            <person name="Barry K."/>
            <person name="Choi C."/>
            <person name="Cichocki N."/>
            <person name="Clum A."/>
            <person name="Copeland A."/>
            <person name="Hainaut M."/>
            <person name="Haridas S."/>
            <person name="Labutti K."/>
            <person name="Lindquist E."/>
            <person name="Lipzen A."/>
            <person name="Khouja H.-R."/>
            <person name="Murat C."/>
            <person name="Ohm R."/>
            <person name="Olson A."/>
            <person name="Spatafora J."/>
            <person name="Veneault-Fourrey C."/>
            <person name="Henrissat B."/>
            <person name="Grigoriev I."/>
            <person name="Martin F."/>
            <person name="Perotto S."/>
        </authorList>
    </citation>
    <scope>NUCLEOTIDE SEQUENCE [LARGE SCALE GENOMIC DNA]</scope>
    <source>
        <strain evidence="1 2">E</strain>
    </source>
</reference>
<dbReference type="OrthoDB" id="3945550at2759"/>
<dbReference type="InParanoid" id="A0A2J6T912"/>
<dbReference type="Proteomes" id="UP000235371">
    <property type="component" value="Unassembled WGS sequence"/>
</dbReference>
<sequence>MPAMATYKTNDAWKPLASLLKKLPALMDLRYGFPGQFPPCLLEALHKYLPRCRLHINTFKLRSLNAPSTDPYELMLATSPSLTSIRVECDMQHGYITKHIPNFNYEAVQSMVGGLAPNLKELQIFHADWEANLDSYLRSKAWRGLTSSDQIESSRPVSGSLRCLEIDVGHAMIEPQLIETWKAHTDFSIVETLKLESYISQDTFACLAANSSLPSLKRLVLRLAGRYIDRRQTNEFFDIARSFLCQLPPLESLELTGELFSLDMNSIPGHHGAASWRRLWKLDSSLLLGIKNHLGYL</sequence>
<proteinExistence type="predicted"/>